<feature type="domain" description="Ice-binding protein C-terminal" evidence="1">
    <location>
        <begin position="194"/>
        <end position="217"/>
    </location>
</feature>
<sequence length="219" mass="23698">MKFLNVKLMVLVFITQMVFVPNSMAGLIGPSGWNGDNINGFLANGAFPGIETSVSRLDFNGEWMFTAIGRESGNTNDIDKTASAGVGSLDSLLTFSTANTNNWGVWDTVNFDTENLFFEDSNGPWNVALDNFGASNDPGFKLFRLTQNTTLTYLSGNRSLSLFVGDIIVGFNDNHHNSSDADYDDIIIAMRSTAVPEPGSLVLLGLGLCGLMFVKRKSA</sequence>
<evidence type="ECO:0000313" key="3">
    <source>
        <dbReference type="Proteomes" id="UP000006327"/>
    </source>
</evidence>
<dbReference type="InterPro" id="IPR013424">
    <property type="entry name" value="Ice-binding_C"/>
</dbReference>
<evidence type="ECO:0000259" key="1">
    <source>
        <dbReference type="Pfam" id="PF07589"/>
    </source>
</evidence>
<reference evidence="2 3" key="1">
    <citation type="journal article" date="2017" name="Antonie Van Leeuwenhoek">
        <title>Rhizobium rhizosphaerae sp. nov., a novel species isolated from rice rhizosphere.</title>
        <authorList>
            <person name="Zhao J.J."/>
            <person name="Zhang J."/>
            <person name="Zhang R.J."/>
            <person name="Zhang C.W."/>
            <person name="Yin H.Q."/>
            <person name="Zhang X.X."/>
        </authorList>
    </citation>
    <scope>NUCLEOTIDE SEQUENCE [LARGE SCALE GENOMIC DNA]</scope>
    <source>
        <strain evidence="2 3">BSs20135</strain>
    </source>
</reference>
<dbReference type="Proteomes" id="UP000006327">
    <property type="component" value="Unassembled WGS sequence"/>
</dbReference>
<organism evidence="2 3">
    <name type="scientific">Paraglaciecola arctica BSs20135</name>
    <dbReference type="NCBI Taxonomy" id="493475"/>
    <lineage>
        <taxon>Bacteria</taxon>
        <taxon>Pseudomonadati</taxon>
        <taxon>Pseudomonadota</taxon>
        <taxon>Gammaproteobacteria</taxon>
        <taxon>Alteromonadales</taxon>
        <taxon>Alteromonadaceae</taxon>
        <taxon>Paraglaciecola</taxon>
    </lineage>
</organism>
<accession>K6Y7M4</accession>
<dbReference type="AlphaFoldDB" id="K6Y7M4"/>
<evidence type="ECO:0000313" key="2">
    <source>
        <dbReference type="EMBL" id="GAC19941.1"/>
    </source>
</evidence>
<keyword evidence="3" id="KW-1185">Reference proteome</keyword>
<proteinExistence type="predicted"/>
<comment type="caution">
    <text evidence="2">The sequence shown here is derived from an EMBL/GenBank/DDBJ whole genome shotgun (WGS) entry which is preliminary data.</text>
</comment>
<gene>
    <name evidence="2" type="ORF">GARC_2978</name>
</gene>
<name>K6Y7M4_9ALTE</name>
<dbReference type="EMBL" id="BAEO01000043">
    <property type="protein sequence ID" value="GAC19941.1"/>
    <property type="molecule type" value="Genomic_DNA"/>
</dbReference>
<dbReference type="STRING" id="493475.GARC_2978"/>
<dbReference type="Pfam" id="PF07589">
    <property type="entry name" value="PEP-CTERM"/>
    <property type="match status" value="1"/>
</dbReference>
<dbReference type="NCBIfam" id="TIGR02595">
    <property type="entry name" value="PEP_CTERM"/>
    <property type="match status" value="1"/>
</dbReference>
<dbReference type="RefSeq" id="WP_007621362.1">
    <property type="nucleotide sequence ID" value="NZ_BAEO01000043.1"/>
</dbReference>
<protein>
    <recommendedName>
        <fullName evidence="1">Ice-binding protein C-terminal domain-containing protein</fullName>
    </recommendedName>
</protein>